<gene>
    <name evidence="2" type="ORF">PAAG_02944</name>
</gene>
<protein>
    <submittedName>
        <fullName evidence="2">Uncharacterized protein</fullName>
    </submittedName>
</protein>
<feature type="compositionally biased region" description="Basic and acidic residues" evidence="1">
    <location>
        <begin position="136"/>
        <end position="150"/>
    </location>
</feature>
<organism evidence="2 3">
    <name type="scientific">Paracoccidioides lutzii (strain ATCC MYA-826 / Pb01)</name>
    <name type="common">Paracoccidioides brasiliensis</name>
    <dbReference type="NCBI Taxonomy" id="502779"/>
    <lineage>
        <taxon>Eukaryota</taxon>
        <taxon>Fungi</taxon>
        <taxon>Dikarya</taxon>
        <taxon>Ascomycota</taxon>
        <taxon>Pezizomycotina</taxon>
        <taxon>Eurotiomycetes</taxon>
        <taxon>Eurotiomycetidae</taxon>
        <taxon>Onygenales</taxon>
        <taxon>Ajellomycetaceae</taxon>
        <taxon>Paracoccidioides</taxon>
    </lineage>
</organism>
<feature type="region of interest" description="Disordered" evidence="1">
    <location>
        <begin position="88"/>
        <end position="171"/>
    </location>
</feature>
<feature type="compositionally biased region" description="Polar residues" evidence="1">
    <location>
        <begin position="273"/>
        <end position="283"/>
    </location>
</feature>
<dbReference type="AlphaFoldDB" id="C1GWP9"/>
<keyword evidence="3" id="KW-1185">Reference proteome</keyword>
<dbReference type="OrthoDB" id="4206656at2759"/>
<proteinExistence type="predicted"/>
<dbReference type="Proteomes" id="UP000002059">
    <property type="component" value="Partially assembled WGS sequence"/>
</dbReference>
<dbReference type="KEGG" id="pbl:PAAG_02944"/>
<sequence>MDRSNGRCHDVSLQGPPETVPSIRSFCHPVTRRSAHPLAIRALHKASRSSPTPSILPSSRRGRIICTLVCTIQRPASLHSTEGVALLSSNRRPSCSTSSNPSPLVGAWRRPQTTTRGRPCQSASSTGTDDDTADELAQKESIDPALHHSLYEGPPDGTDEDPSDVSSDYWGSAHTKTKKLKLRTACHVRRSHQEDIARGRRQILPLIQNGELDPEKALQGASAKDLHRFWNWFLGKRDRGKRRGVQTQRHKGDKFARWRLEVFLKGNYRKVTGNQVSEESASARSRLHVHATPTSADKRADEQT</sequence>
<dbReference type="EMBL" id="KN293997">
    <property type="protein sequence ID" value="EEH40968.2"/>
    <property type="molecule type" value="Genomic_DNA"/>
</dbReference>
<feature type="region of interest" description="Disordered" evidence="1">
    <location>
        <begin position="273"/>
        <end position="304"/>
    </location>
</feature>
<dbReference type="HOGENOM" id="CLU_915575_0_0_1"/>
<evidence type="ECO:0000313" key="3">
    <source>
        <dbReference type="Proteomes" id="UP000002059"/>
    </source>
</evidence>
<accession>C1GWP9</accession>
<dbReference type="GeneID" id="9098686"/>
<reference evidence="2 3" key="1">
    <citation type="journal article" date="2011" name="PLoS Genet.">
        <title>Comparative genomic analysis of human fungal pathogens causing paracoccidioidomycosis.</title>
        <authorList>
            <person name="Desjardins C.A."/>
            <person name="Champion M.D."/>
            <person name="Holder J.W."/>
            <person name="Muszewska A."/>
            <person name="Goldberg J."/>
            <person name="Bailao A.M."/>
            <person name="Brigido M.M."/>
            <person name="Ferreira M.E."/>
            <person name="Garcia A.M."/>
            <person name="Grynberg M."/>
            <person name="Gujja S."/>
            <person name="Heiman D.I."/>
            <person name="Henn M.R."/>
            <person name="Kodira C.D."/>
            <person name="Leon-Narvaez H."/>
            <person name="Longo L.V."/>
            <person name="Ma L.J."/>
            <person name="Malavazi I."/>
            <person name="Matsuo A.L."/>
            <person name="Morais F.V."/>
            <person name="Pereira M."/>
            <person name="Rodriguez-Brito S."/>
            <person name="Sakthikumar S."/>
            <person name="Salem-Izacc S.M."/>
            <person name="Sykes S.M."/>
            <person name="Teixeira M.M."/>
            <person name="Vallejo M.C."/>
            <person name="Walter M.E."/>
            <person name="Yandava C."/>
            <person name="Young S."/>
            <person name="Zeng Q."/>
            <person name="Zucker J."/>
            <person name="Felipe M.S."/>
            <person name="Goldman G.H."/>
            <person name="Haas B.J."/>
            <person name="McEwen J.G."/>
            <person name="Nino-Vega G."/>
            <person name="Puccia R."/>
            <person name="San-Blas G."/>
            <person name="Soares C.M."/>
            <person name="Birren B.W."/>
            <person name="Cuomo C.A."/>
        </authorList>
    </citation>
    <scope>NUCLEOTIDE SEQUENCE [LARGE SCALE GENOMIC DNA]</scope>
    <source>
        <strain evidence="3">ATCC MYA-826 / Pb01</strain>
    </source>
</reference>
<evidence type="ECO:0000313" key="2">
    <source>
        <dbReference type="EMBL" id="EEH40968.2"/>
    </source>
</evidence>
<dbReference type="RefSeq" id="XP_015701877.1">
    <property type="nucleotide sequence ID" value="XM_015844799.1"/>
</dbReference>
<dbReference type="VEuPathDB" id="FungiDB:PAAG_02944"/>
<feature type="compositionally biased region" description="Low complexity" evidence="1">
    <location>
        <begin position="88"/>
        <end position="103"/>
    </location>
</feature>
<evidence type="ECO:0000256" key="1">
    <source>
        <dbReference type="SAM" id="MobiDB-lite"/>
    </source>
</evidence>
<name>C1GWP9_PARBA</name>